<comment type="similarity">
    <text evidence="7">Belongs to the protein kinase superfamily.</text>
</comment>
<evidence type="ECO:0000256" key="5">
    <source>
        <dbReference type="ARBA" id="ARBA00022840"/>
    </source>
</evidence>
<dbReference type="PANTHER" id="PTHR24058:SF53">
    <property type="entry name" value="HOMEODOMAIN-INTERACTING PROTEIN KINASE 2"/>
    <property type="match status" value="1"/>
</dbReference>
<dbReference type="Gene3D" id="3.30.200.20">
    <property type="entry name" value="Phosphorylase Kinase, domain 1"/>
    <property type="match status" value="1"/>
</dbReference>
<dbReference type="SMART" id="SM00220">
    <property type="entry name" value="S_TKc"/>
    <property type="match status" value="1"/>
</dbReference>
<feature type="domain" description="Protein kinase" evidence="9">
    <location>
        <begin position="47"/>
        <end position="334"/>
    </location>
</feature>
<dbReference type="PROSITE" id="PS00107">
    <property type="entry name" value="PROTEIN_KINASE_ATP"/>
    <property type="match status" value="1"/>
</dbReference>
<keyword evidence="5 6" id="KW-0067">ATP-binding</keyword>
<keyword evidence="2" id="KW-0808">Transferase</keyword>
<dbReference type="PANTHER" id="PTHR24058">
    <property type="entry name" value="DUAL SPECIFICITY PROTEIN KINASE"/>
    <property type="match status" value="1"/>
</dbReference>
<dbReference type="InterPro" id="IPR011009">
    <property type="entry name" value="Kinase-like_dom_sf"/>
</dbReference>
<dbReference type="InterPro" id="IPR032549">
    <property type="entry name" value="DUF4939"/>
</dbReference>
<evidence type="ECO:0000256" key="8">
    <source>
        <dbReference type="SAM" id="MobiDB-lite"/>
    </source>
</evidence>
<dbReference type="STRING" id="106582.ENSMZEP00005033957"/>
<dbReference type="PROSITE" id="PS00108">
    <property type="entry name" value="PROTEIN_KINASE_ST"/>
    <property type="match status" value="1"/>
</dbReference>
<keyword evidence="4" id="KW-0418">Kinase</keyword>
<dbReference type="GO" id="GO:0004713">
    <property type="term" value="F:protein tyrosine kinase activity"/>
    <property type="evidence" value="ECO:0007669"/>
    <property type="project" value="TreeGrafter"/>
</dbReference>
<dbReference type="GO" id="GO:0003714">
    <property type="term" value="F:transcription corepressor activity"/>
    <property type="evidence" value="ECO:0007669"/>
    <property type="project" value="TreeGrafter"/>
</dbReference>
<dbReference type="GO" id="GO:0004674">
    <property type="term" value="F:protein serine/threonine kinase activity"/>
    <property type="evidence" value="ECO:0007669"/>
    <property type="project" value="UniProtKB-KW"/>
</dbReference>
<organism evidence="10 11">
    <name type="scientific">Maylandia zebra</name>
    <name type="common">zebra mbuna</name>
    <dbReference type="NCBI Taxonomy" id="106582"/>
    <lineage>
        <taxon>Eukaryota</taxon>
        <taxon>Metazoa</taxon>
        <taxon>Chordata</taxon>
        <taxon>Craniata</taxon>
        <taxon>Vertebrata</taxon>
        <taxon>Euteleostomi</taxon>
        <taxon>Actinopterygii</taxon>
        <taxon>Neopterygii</taxon>
        <taxon>Teleostei</taxon>
        <taxon>Neoteleostei</taxon>
        <taxon>Acanthomorphata</taxon>
        <taxon>Ovalentaria</taxon>
        <taxon>Cichlomorphae</taxon>
        <taxon>Cichliformes</taxon>
        <taxon>Cichlidae</taxon>
        <taxon>African cichlids</taxon>
        <taxon>Pseudocrenilabrinae</taxon>
        <taxon>Haplochromini</taxon>
        <taxon>Maylandia</taxon>
        <taxon>Maylandia zebra complex</taxon>
    </lineage>
</organism>
<dbReference type="Pfam" id="PF00069">
    <property type="entry name" value="Pkinase"/>
    <property type="match status" value="1"/>
</dbReference>
<dbReference type="Proteomes" id="UP000265160">
    <property type="component" value="LG11"/>
</dbReference>
<feature type="binding site" evidence="6">
    <location>
        <position position="76"/>
    </location>
    <ligand>
        <name>ATP</name>
        <dbReference type="ChEBI" id="CHEBI:30616"/>
    </ligand>
</feature>
<protein>
    <recommendedName>
        <fullName evidence="9">Protein kinase domain-containing protein</fullName>
    </recommendedName>
</protein>
<dbReference type="PROSITE" id="PS50011">
    <property type="entry name" value="PROTEIN_KINASE_DOM"/>
    <property type="match status" value="1"/>
</dbReference>
<dbReference type="Gene3D" id="1.10.510.10">
    <property type="entry name" value="Transferase(Phosphotransferase) domain 1"/>
    <property type="match status" value="1"/>
</dbReference>
<dbReference type="InterPro" id="IPR008271">
    <property type="entry name" value="Ser/Thr_kinase_AS"/>
</dbReference>
<reference evidence="10" key="3">
    <citation type="submission" date="2025-09" db="UniProtKB">
        <authorList>
            <consortium name="Ensembl"/>
        </authorList>
    </citation>
    <scope>IDENTIFICATION</scope>
</reference>
<dbReference type="InterPro" id="IPR050494">
    <property type="entry name" value="Ser_Thr_dual-spec_kinase"/>
</dbReference>
<dbReference type="GO" id="GO:0003713">
    <property type="term" value="F:transcription coactivator activity"/>
    <property type="evidence" value="ECO:0007669"/>
    <property type="project" value="TreeGrafter"/>
</dbReference>
<dbReference type="GO" id="GO:0046332">
    <property type="term" value="F:SMAD binding"/>
    <property type="evidence" value="ECO:0007669"/>
    <property type="project" value="TreeGrafter"/>
</dbReference>
<dbReference type="Pfam" id="PF16297">
    <property type="entry name" value="DUF4939"/>
    <property type="match status" value="1"/>
</dbReference>
<dbReference type="Ensembl" id="ENSMZET00005035153.1">
    <property type="protein sequence ID" value="ENSMZEP00005033957.1"/>
    <property type="gene ID" value="ENSMZEG00005025394.1"/>
</dbReference>
<keyword evidence="11" id="KW-1185">Reference proteome</keyword>
<dbReference type="GO" id="GO:0007224">
    <property type="term" value="P:smoothened signaling pathway"/>
    <property type="evidence" value="ECO:0007669"/>
    <property type="project" value="TreeGrafter"/>
</dbReference>
<name>A0A3P9DIE6_9CICH</name>
<dbReference type="GO" id="GO:0005737">
    <property type="term" value="C:cytoplasm"/>
    <property type="evidence" value="ECO:0007669"/>
    <property type="project" value="TreeGrafter"/>
</dbReference>
<keyword evidence="3 6" id="KW-0547">Nucleotide-binding</keyword>
<evidence type="ECO:0000313" key="11">
    <source>
        <dbReference type="Proteomes" id="UP000265160"/>
    </source>
</evidence>
<dbReference type="GO" id="GO:0045944">
    <property type="term" value="P:positive regulation of transcription by RNA polymerase II"/>
    <property type="evidence" value="ECO:0007669"/>
    <property type="project" value="TreeGrafter"/>
</dbReference>
<dbReference type="GO" id="GO:0016605">
    <property type="term" value="C:PML body"/>
    <property type="evidence" value="ECO:0007669"/>
    <property type="project" value="TreeGrafter"/>
</dbReference>
<keyword evidence="1 7" id="KW-0723">Serine/threonine-protein kinase</keyword>
<evidence type="ECO:0000256" key="2">
    <source>
        <dbReference type="ARBA" id="ARBA00022679"/>
    </source>
</evidence>
<reference evidence="10 11" key="1">
    <citation type="journal article" date="2014" name="Nature">
        <title>The genomic substrate for adaptive radiation in African cichlid fish.</title>
        <authorList>
            <person name="Brawand D."/>
            <person name="Wagner C.E."/>
            <person name="Li Y.I."/>
            <person name="Malinsky M."/>
            <person name="Keller I."/>
            <person name="Fan S."/>
            <person name="Simakov O."/>
            <person name="Ng A.Y."/>
            <person name="Lim Z.W."/>
            <person name="Bezault E."/>
            <person name="Turner-Maier J."/>
            <person name="Johnson J."/>
            <person name="Alcazar R."/>
            <person name="Noh H.J."/>
            <person name="Russell P."/>
            <person name="Aken B."/>
            <person name="Alfoldi J."/>
            <person name="Amemiya C."/>
            <person name="Azzouzi N."/>
            <person name="Baroiller J.F."/>
            <person name="Barloy-Hubler F."/>
            <person name="Berlin A."/>
            <person name="Bloomquist R."/>
            <person name="Carleton K.L."/>
            <person name="Conte M.A."/>
            <person name="D'Cotta H."/>
            <person name="Eshel O."/>
            <person name="Gaffney L."/>
            <person name="Galibert F."/>
            <person name="Gante H.F."/>
            <person name="Gnerre S."/>
            <person name="Greuter L."/>
            <person name="Guyon R."/>
            <person name="Haddad N.S."/>
            <person name="Haerty W."/>
            <person name="Harris R.M."/>
            <person name="Hofmann H.A."/>
            <person name="Hourlier T."/>
            <person name="Hulata G."/>
            <person name="Jaffe D.B."/>
            <person name="Lara M."/>
            <person name="Lee A.P."/>
            <person name="MacCallum I."/>
            <person name="Mwaiko S."/>
            <person name="Nikaido M."/>
            <person name="Nishihara H."/>
            <person name="Ozouf-Costaz C."/>
            <person name="Penman D.J."/>
            <person name="Przybylski D."/>
            <person name="Rakotomanga M."/>
            <person name="Renn S.C.P."/>
            <person name="Ribeiro F.J."/>
            <person name="Ron M."/>
            <person name="Salzburger W."/>
            <person name="Sanchez-Pulido L."/>
            <person name="Santos M.E."/>
            <person name="Searle S."/>
            <person name="Sharpe T."/>
            <person name="Swofford R."/>
            <person name="Tan F.J."/>
            <person name="Williams L."/>
            <person name="Young S."/>
            <person name="Yin S."/>
            <person name="Okada N."/>
            <person name="Kocher T.D."/>
            <person name="Miska E.A."/>
            <person name="Lander E.S."/>
            <person name="Venkatesh B."/>
            <person name="Fernald R.D."/>
            <person name="Meyer A."/>
            <person name="Ponting C.P."/>
            <person name="Streelman J.T."/>
            <person name="Lindblad-Toh K."/>
            <person name="Seehausen O."/>
            <person name="Di Palma F."/>
        </authorList>
    </citation>
    <scope>NUCLEOTIDE SEQUENCE</scope>
</reference>
<evidence type="ECO:0000256" key="1">
    <source>
        <dbReference type="ARBA" id="ARBA00022527"/>
    </source>
</evidence>
<dbReference type="SUPFAM" id="SSF56112">
    <property type="entry name" value="Protein kinase-like (PK-like)"/>
    <property type="match status" value="1"/>
</dbReference>
<reference evidence="10" key="2">
    <citation type="submission" date="2025-08" db="UniProtKB">
        <authorList>
            <consortium name="Ensembl"/>
        </authorList>
    </citation>
    <scope>IDENTIFICATION</scope>
</reference>
<proteinExistence type="inferred from homology"/>
<sequence>MEICRVVATSGNTTNMTAHLRRHHPSAKTSGSRQKKASMLLTLAESFRQLLLLGQGSFGRVVECVKLDTFERVAVKAAKREYNKFAWKEAAAVKELSVLDRDRCNLVKYYEVFEYKHRTFISMEMLDISLHDFVTKRSRGPLALCDIRVILKQMFVALTALKSRGMMHADIKPDNIMLVNQSQQPYKVKLIDFGFATSPAKIPPGTIIQALSYRAPEVMLGIPVTEAADMWTLGCVAAFLYLGHHLFFSRCEYQMMQTFVHMLGQPNKRMLQEGSNTITEKYACIDDLAKHHPQPNTESEVEDTAAFLSLLKWMLCVDPVKRITPVEGLGHRFITMKHLPEDPAVDCYTKSSCTSMEVCPLLSLENEIDSFLRQDVATLTLAVAQLIPLEGNAQPGNPQPPSPAPQAAPPAVASGSSPRVGTPSDGPLPTPEPFSGESDKCAGFLAQVSLTFRELQRFHSNDGAKITYLVQLLRGRALKWAQVVLNSDLR</sequence>
<dbReference type="InterPro" id="IPR000719">
    <property type="entry name" value="Prot_kinase_dom"/>
</dbReference>
<evidence type="ECO:0000256" key="4">
    <source>
        <dbReference type="ARBA" id="ARBA00022777"/>
    </source>
</evidence>
<feature type="region of interest" description="Disordered" evidence="8">
    <location>
        <begin position="391"/>
        <end position="436"/>
    </location>
</feature>
<dbReference type="GO" id="GO:0042771">
    <property type="term" value="P:intrinsic apoptotic signaling pathway in response to DNA damage by p53 class mediator"/>
    <property type="evidence" value="ECO:0007669"/>
    <property type="project" value="TreeGrafter"/>
</dbReference>
<evidence type="ECO:0000313" key="10">
    <source>
        <dbReference type="Ensembl" id="ENSMZEP00005033957.1"/>
    </source>
</evidence>
<evidence type="ECO:0000256" key="6">
    <source>
        <dbReference type="PROSITE-ProRule" id="PRU10141"/>
    </source>
</evidence>
<dbReference type="GO" id="GO:0005524">
    <property type="term" value="F:ATP binding"/>
    <property type="evidence" value="ECO:0007669"/>
    <property type="project" value="UniProtKB-UniRule"/>
</dbReference>
<feature type="compositionally biased region" description="Low complexity" evidence="8">
    <location>
        <begin position="409"/>
        <end position="418"/>
    </location>
</feature>
<accession>A0A3P9DIE6</accession>
<evidence type="ECO:0000259" key="9">
    <source>
        <dbReference type="PROSITE" id="PS50011"/>
    </source>
</evidence>
<evidence type="ECO:0000256" key="7">
    <source>
        <dbReference type="RuleBase" id="RU000304"/>
    </source>
</evidence>
<feature type="compositionally biased region" description="Pro residues" evidence="8">
    <location>
        <begin position="397"/>
        <end position="408"/>
    </location>
</feature>
<dbReference type="InterPro" id="IPR017441">
    <property type="entry name" value="Protein_kinase_ATP_BS"/>
</dbReference>
<dbReference type="GeneTree" id="ENSGT00940000157742"/>
<dbReference type="AlphaFoldDB" id="A0A3P9DIE6"/>
<evidence type="ECO:0000256" key="3">
    <source>
        <dbReference type="ARBA" id="ARBA00022741"/>
    </source>
</evidence>